<dbReference type="GO" id="GO:0006784">
    <property type="term" value="P:heme A biosynthetic process"/>
    <property type="evidence" value="ECO:0007669"/>
    <property type="project" value="TreeGrafter"/>
</dbReference>
<dbReference type="InterPro" id="IPR000537">
    <property type="entry name" value="UbiA_prenyltransferase"/>
</dbReference>
<evidence type="ECO:0000256" key="4">
    <source>
        <dbReference type="ARBA" id="ARBA00022989"/>
    </source>
</evidence>
<evidence type="ECO:0000256" key="6">
    <source>
        <dbReference type="ARBA" id="ARBA00023136"/>
    </source>
</evidence>
<evidence type="ECO:0000256" key="2">
    <source>
        <dbReference type="ARBA" id="ARBA00022679"/>
    </source>
</evidence>
<protein>
    <recommendedName>
        <fullName evidence="7">Heme O synthase</fullName>
    </recommendedName>
</protein>
<name>A0A8T2QD29_CERRI</name>
<dbReference type="PANTHER" id="PTHR43448">
    <property type="entry name" value="PROTOHEME IX FARNESYLTRANSFERASE, MITOCHONDRIAL"/>
    <property type="match status" value="1"/>
</dbReference>
<reference evidence="8" key="1">
    <citation type="submission" date="2021-08" db="EMBL/GenBank/DDBJ databases">
        <title>WGS assembly of Ceratopteris richardii.</title>
        <authorList>
            <person name="Marchant D.B."/>
            <person name="Chen G."/>
            <person name="Jenkins J."/>
            <person name="Shu S."/>
            <person name="Leebens-Mack J."/>
            <person name="Grimwood J."/>
            <person name="Schmutz J."/>
            <person name="Soltis P."/>
            <person name="Soltis D."/>
            <person name="Chen Z.-H."/>
        </authorList>
    </citation>
    <scope>NUCLEOTIDE SEQUENCE</scope>
    <source>
        <strain evidence="8">Whitten #5841</strain>
        <tissue evidence="8">Leaf</tissue>
    </source>
</reference>
<comment type="subcellular location">
    <subcellularLocation>
        <location evidence="1">Membrane</location>
        <topology evidence="1">Multi-pass membrane protein</topology>
    </subcellularLocation>
</comment>
<evidence type="ECO:0000256" key="7">
    <source>
        <dbReference type="ARBA" id="ARBA00030253"/>
    </source>
</evidence>
<keyword evidence="5" id="KW-0350">Heme biosynthesis</keyword>
<keyword evidence="9" id="KW-1185">Reference proteome</keyword>
<keyword evidence="2" id="KW-0808">Transferase</keyword>
<dbReference type="Pfam" id="PF01040">
    <property type="entry name" value="UbiA"/>
    <property type="match status" value="1"/>
</dbReference>
<sequence length="147" mass="15266">MLEFEGPPQYTESMLVISTTAAGYIMGSGPSVDLYGLSCTCLGTFFLAAGANTINQVLEVENDARMKRTCWRPLPSGRISLEHAVVLAAATSISGIALLTSQVNCVAAGLGAINLALYTLVYTPLKKIHPINTSIGAAVGAIPPLLG</sequence>
<evidence type="ECO:0000256" key="5">
    <source>
        <dbReference type="ARBA" id="ARBA00023133"/>
    </source>
</evidence>
<dbReference type="GO" id="GO:0008495">
    <property type="term" value="F:protoheme IX farnesyltransferase activity"/>
    <property type="evidence" value="ECO:0007669"/>
    <property type="project" value="InterPro"/>
</dbReference>
<dbReference type="GO" id="GO:0005739">
    <property type="term" value="C:mitochondrion"/>
    <property type="evidence" value="ECO:0007669"/>
    <property type="project" value="TreeGrafter"/>
</dbReference>
<proteinExistence type="predicted"/>
<dbReference type="PANTHER" id="PTHR43448:SF2">
    <property type="entry name" value="PROTOHEME IX FARNESYLTRANSFERASE, MITOCHONDRIAL"/>
    <property type="match status" value="1"/>
</dbReference>
<gene>
    <name evidence="8" type="ORF">KP509_36G054400</name>
</gene>
<dbReference type="GO" id="GO:0016020">
    <property type="term" value="C:membrane"/>
    <property type="evidence" value="ECO:0007669"/>
    <property type="project" value="UniProtKB-SubCell"/>
</dbReference>
<keyword evidence="4" id="KW-1133">Transmembrane helix</keyword>
<accession>A0A8T2QD29</accession>
<keyword evidence="3" id="KW-0812">Transmembrane</keyword>
<dbReference type="OrthoDB" id="5211at2759"/>
<dbReference type="InterPro" id="IPR044878">
    <property type="entry name" value="UbiA_sf"/>
</dbReference>
<dbReference type="CDD" id="cd13957">
    <property type="entry name" value="PT_UbiA_Cox10"/>
    <property type="match status" value="1"/>
</dbReference>
<dbReference type="Proteomes" id="UP000825935">
    <property type="component" value="Chromosome 36"/>
</dbReference>
<organism evidence="8 9">
    <name type="scientific">Ceratopteris richardii</name>
    <name type="common">Triangle waterfern</name>
    <dbReference type="NCBI Taxonomy" id="49495"/>
    <lineage>
        <taxon>Eukaryota</taxon>
        <taxon>Viridiplantae</taxon>
        <taxon>Streptophyta</taxon>
        <taxon>Embryophyta</taxon>
        <taxon>Tracheophyta</taxon>
        <taxon>Polypodiopsida</taxon>
        <taxon>Polypodiidae</taxon>
        <taxon>Polypodiales</taxon>
        <taxon>Pteridineae</taxon>
        <taxon>Pteridaceae</taxon>
        <taxon>Parkerioideae</taxon>
        <taxon>Ceratopteris</taxon>
    </lineage>
</organism>
<keyword evidence="6" id="KW-0472">Membrane</keyword>
<dbReference type="InterPro" id="IPR006369">
    <property type="entry name" value="Protohaem_IX_farnesylTrfase"/>
</dbReference>
<dbReference type="FunFam" id="1.10.357.140:FF:000006">
    <property type="entry name" value="Protoheme IX farnesyltransferase, mitochondrial"/>
    <property type="match status" value="1"/>
</dbReference>
<comment type="caution">
    <text evidence="8">The sequence shown here is derived from an EMBL/GenBank/DDBJ whole genome shotgun (WGS) entry which is preliminary data.</text>
</comment>
<evidence type="ECO:0000256" key="1">
    <source>
        <dbReference type="ARBA" id="ARBA00004141"/>
    </source>
</evidence>
<dbReference type="AlphaFoldDB" id="A0A8T2QD29"/>
<dbReference type="Gene3D" id="1.10.357.140">
    <property type="entry name" value="UbiA prenyltransferase"/>
    <property type="match status" value="1"/>
</dbReference>
<evidence type="ECO:0000256" key="3">
    <source>
        <dbReference type="ARBA" id="ARBA00022692"/>
    </source>
</evidence>
<evidence type="ECO:0000313" key="8">
    <source>
        <dbReference type="EMBL" id="KAH7281586.1"/>
    </source>
</evidence>
<dbReference type="EMBL" id="CM035441">
    <property type="protein sequence ID" value="KAH7281586.1"/>
    <property type="molecule type" value="Genomic_DNA"/>
</dbReference>
<evidence type="ECO:0000313" key="9">
    <source>
        <dbReference type="Proteomes" id="UP000825935"/>
    </source>
</evidence>